<evidence type="ECO:0000256" key="3">
    <source>
        <dbReference type="ARBA" id="ARBA00022614"/>
    </source>
</evidence>
<gene>
    <name evidence="15" type="primary">LOC109467412</name>
</gene>
<dbReference type="KEGG" id="bbel:109467412"/>
<evidence type="ECO:0000256" key="8">
    <source>
        <dbReference type="ARBA" id="ARBA00023136"/>
    </source>
</evidence>
<accession>A0A6P4YUL1</accession>
<dbReference type="InterPro" id="IPR050541">
    <property type="entry name" value="LRR_TM_domain-containing"/>
</dbReference>
<evidence type="ECO:0000256" key="6">
    <source>
        <dbReference type="ARBA" id="ARBA00022737"/>
    </source>
</evidence>
<dbReference type="RefSeq" id="XP_019620926.1">
    <property type="nucleotide sequence ID" value="XM_019765367.1"/>
</dbReference>
<dbReference type="Gene3D" id="3.80.10.10">
    <property type="entry name" value="Ribonuclease Inhibitor"/>
    <property type="match status" value="4"/>
</dbReference>
<keyword evidence="9" id="KW-1015">Disulfide bond</keyword>
<dbReference type="InterPro" id="IPR003599">
    <property type="entry name" value="Ig_sub"/>
</dbReference>
<reference evidence="15" key="1">
    <citation type="submission" date="2025-08" db="UniProtKB">
        <authorList>
            <consortium name="RefSeq"/>
        </authorList>
    </citation>
    <scope>IDENTIFICATION</scope>
    <source>
        <tissue evidence="15">Gonad</tissue>
    </source>
</reference>
<feature type="compositionally biased region" description="Low complexity" evidence="11">
    <location>
        <begin position="1204"/>
        <end position="1229"/>
    </location>
</feature>
<dbReference type="SMART" id="SM00364">
    <property type="entry name" value="LRR_BAC"/>
    <property type="match status" value="5"/>
</dbReference>
<feature type="domain" description="Ig-like" evidence="13">
    <location>
        <begin position="1066"/>
        <end position="1146"/>
    </location>
</feature>
<evidence type="ECO:0000259" key="13">
    <source>
        <dbReference type="PROSITE" id="PS50835"/>
    </source>
</evidence>
<dbReference type="PROSITE" id="PS51450">
    <property type="entry name" value="LRR"/>
    <property type="match status" value="4"/>
</dbReference>
<name>A0A6P4YUL1_BRABE</name>
<dbReference type="InterPro" id="IPR000483">
    <property type="entry name" value="Cys-rich_flank_reg_C"/>
</dbReference>
<dbReference type="FunFam" id="3.80.10.10:FF:001438">
    <property type="entry name" value="Uncharacterized protein"/>
    <property type="match status" value="1"/>
</dbReference>
<dbReference type="SUPFAM" id="SSF48726">
    <property type="entry name" value="Immunoglobulin"/>
    <property type="match status" value="2"/>
</dbReference>
<dbReference type="InterPro" id="IPR001611">
    <property type="entry name" value="Leu-rich_rpt"/>
</dbReference>
<evidence type="ECO:0000313" key="15">
    <source>
        <dbReference type="RefSeq" id="XP_019620926.1"/>
    </source>
</evidence>
<evidence type="ECO:0000256" key="9">
    <source>
        <dbReference type="ARBA" id="ARBA00023157"/>
    </source>
</evidence>
<keyword evidence="5 12" id="KW-0732">Signal</keyword>
<dbReference type="GO" id="GO:0005886">
    <property type="term" value="C:plasma membrane"/>
    <property type="evidence" value="ECO:0007669"/>
    <property type="project" value="UniProtKB-SubCell"/>
</dbReference>
<dbReference type="Pfam" id="PF13927">
    <property type="entry name" value="Ig_3"/>
    <property type="match status" value="1"/>
</dbReference>
<comment type="subcellular location">
    <subcellularLocation>
        <location evidence="1">Cell membrane</location>
    </subcellularLocation>
</comment>
<dbReference type="InterPro" id="IPR007110">
    <property type="entry name" value="Ig-like_dom"/>
</dbReference>
<feature type="domain" description="Ig-like" evidence="13">
    <location>
        <begin position="445"/>
        <end position="535"/>
    </location>
</feature>
<proteinExistence type="predicted"/>
<dbReference type="Pfam" id="PF13855">
    <property type="entry name" value="LRR_8"/>
    <property type="match status" value="5"/>
</dbReference>
<dbReference type="Pfam" id="PF00560">
    <property type="entry name" value="LRR_1"/>
    <property type="match status" value="1"/>
</dbReference>
<dbReference type="SMART" id="SM00408">
    <property type="entry name" value="IGc2"/>
    <property type="match status" value="2"/>
</dbReference>
<dbReference type="AlphaFoldDB" id="A0A6P4YUL1"/>
<dbReference type="InterPro" id="IPR036179">
    <property type="entry name" value="Ig-like_dom_sf"/>
</dbReference>
<keyword evidence="7" id="KW-1133">Transmembrane helix</keyword>
<evidence type="ECO:0000256" key="4">
    <source>
        <dbReference type="ARBA" id="ARBA00022692"/>
    </source>
</evidence>
<dbReference type="Pfam" id="PF01463">
    <property type="entry name" value="LRRCT"/>
    <property type="match status" value="2"/>
</dbReference>
<evidence type="ECO:0000256" key="10">
    <source>
        <dbReference type="ARBA" id="ARBA00023319"/>
    </source>
</evidence>
<dbReference type="InterPro" id="IPR032675">
    <property type="entry name" value="LRR_dom_sf"/>
</dbReference>
<dbReference type="SMART" id="SM00409">
    <property type="entry name" value="IG"/>
    <property type="match status" value="2"/>
</dbReference>
<keyword evidence="6" id="KW-0677">Repeat</keyword>
<keyword evidence="14" id="KW-1185">Reference proteome</keyword>
<dbReference type="InterPro" id="IPR003598">
    <property type="entry name" value="Ig_sub2"/>
</dbReference>
<dbReference type="PANTHER" id="PTHR24369">
    <property type="entry name" value="ANTIGEN BSP, PUTATIVE-RELATED"/>
    <property type="match status" value="1"/>
</dbReference>
<feature type="chain" id="PRO_5027670085" evidence="12">
    <location>
        <begin position="19"/>
        <end position="1247"/>
    </location>
</feature>
<dbReference type="GeneID" id="109467412"/>
<dbReference type="Proteomes" id="UP000515135">
    <property type="component" value="Unplaced"/>
</dbReference>
<organism evidence="14 15">
    <name type="scientific">Branchiostoma belcheri</name>
    <name type="common">Amphioxus</name>
    <dbReference type="NCBI Taxonomy" id="7741"/>
    <lineage>
        <taxon>Eukaryota</taxon>
        <taxon>Metazoa</taxon>
        <taxon>Chordata</taxon>
        <taxon>Cephalochordata</taxon>
        <taxon>Leptocardii</taxon>
        <taxon>Amphioxiformes</taxon>
        <taxon>Branchiostomatidae</taxon>
        <taxon>Branchiostoma</taxon>
    </lineage>
</organism>
<evidence type="ECO:0000256" key="12">
    <source>
        <dbReference type="SAM" id="SignalP"/>
    </source>
</evidence>
<dbReference type="SMART" id="SM00082">
    <property type="entry name" value="LRRCT"/>
    <property type="match status" value="2"/>
</dbReference>
<dbReference type="SUPFAM" id="SSF52058">
    <property type="entry name" value="L domain-like"/>
    <property type="match status" value="2"/>
</dbReference>
<sequence length="1247" mass="134449">MWKITGFALLVVLQVSVAQRQPGRGRVAGCPQDCFCYPNNVAYCRNMASIPVGLNPRTRGLLIADSSLTTIPKNAFMGLPYLIELNITDNLVSSIHPDAFNGLKKLQRLDLSNNKFKTFPGAALAKISKGLTSLNLGGNLIAGSLTADSFKGMEALEVLYMYNTNFTTVEDGLFSSLKKLTVLDLSKNNFQSLPEGAIKGLDNLKEIIMFGNPFACNKDASWLSGWIEKNPPEIGAGPTCMDPPRFAGYAAAALPSAVLGGEYEMVTIDCTVEATPPPEGDGRPPPVQAASIKGLVWKCPGTTVLKAGQFEEYTDLEELDISGNGIVDIEPGAFSSLNKLRVLYLSDNLMTRMKAPVLNDLKSLEIFDVSGNKFTYLPADIKERLPKIEFIVGYNNPWSCDCNLAANMDLIAHYFHEIPAICAAPQELEGREVREVPEEAMICTPPVITFIDEYVTVKEGGDAFLNCEISGLPVPPARWKTPDGKVVTIDEPVGNKEVLGNGTLWIKSVTGDDGGNYVCIADNGGGIARGNATLRVCPKVCRCLDILTVHCFDDEVSKIPSDTRLFLMLGTDLTEVKKGLFKDLKNLEELDLDNNQISDIETGSFEDLSNLRLLFLYRNAMEKLQSGLFKGMTNLLQIYLSSNNITTVEDGAFEGLENLQLIQLHKNQIEEIGDGAFKGLPTLIDLDLHLNNLSTIPGKAISSLSNLKRVQLFENRITMVKEDDFKDLENLQMIYLQNNFIQVVENGAFANLPALQWLDLSGNNIVVIPAGVFKGLDALQRLDLSNNALVTLPASLRTELPSLKFVIGAGNPWHCDCNMIPLRGWFGYSADQPPLPGSGPVSGDPPYRPYYEPDPLLNQEFLQYAGQGPYQTVGGGQYGGQYGGGQYGGQYGGGQYGGGQYGGGYDYSQQYGAGGGGYGQQYQYGAGGGSYGQQYQYGAGGGYDYGQQYGGAYGGQQGGAYGGYDYSQQYGGGGYAQGGSYQYGQGGGYAQGGSYQYGGQGGGGSAADSAFLERIRQLRGESSSSSANTYSYQFYRNRRRRQAPGGGFATCASPFAYANQDINTIPISSLICEAILFVENGLAILVGEAASMPCNITKEIGIGKFWVTPQGTVVKFGGSEDRVKVADDGTLSIEAVTEEDAGPYVCMGGDLPEVYFLNYVKEVTTLPPPPATEAPIVDVEGGAPEFPEGDFDGIPPEFPGPGGEEFPPFLPGGEEFPFPDGGEFPDFPELFPPEPFRPGRGRGDVKK</sequence>
<feature type="signal peptide" evidence="12">
    <location>
        <begin position="1"/>
        <end position="18"/>
    </location>
</feature>
<dbReference type="InterPro" id="IPR013783">
    <property type="entry name" value="Ig-like_fold"/>
</dbReference>
<dbReference type="Gene3D" id="2.60.40.10">
    <property type="entry name" value="Immunoglobulins"/>
    <property type="match status" value="2"/>
</dbReference>
<keyword evidence="8" id="KW-0472">Membrane</keyword>
<dbReference type="SMART" id="SM00365">
    <property type="entry name" value="LRR_SD22"/>
    <property type="match status" value="6"/>
</dbReference>
<dbReference type="CDD" id="cd00096">
    <property type="entry name" value="Ig"/>
    <property type="match status" value="1"/>
</dbReference>
<evidence type="ECO:0000256" key="11">
    <source>
        <dbReference type="SAM" id="MobiDB-lite"/>
    </source>
</evidence>
<dbReference type="SMART" id="SM00369">
    <property type="entry name" value="LRR_TYP"/>
    <property type="match status" value="16"/>
</dbReference>
<keyword evidence="10" id="KW-0393">Immunoglobulin domain</keyword>
<evidence type="ECO:0000313" key="14">
    <source>
        <dbReference type="Proteomes" id="UP000515135"/>
    </source>
</evidence>
<dbReference type="FunFam" id="2.60.40.10:FF:000032">
    <property type="entry name" value="palladin isoform X1"/>
    <property type="match status" value="1"/>
</dbReference>
<evidence type="ECO:0000256" key="1">
    <source>
        <dbReference type="ARBA" id="ARBA00004236"/>
    </source>
</evidence>
<evidence type="ECO:0000256" key="2">
    <source>
        <dbReference type="ARBA" id="ARBA00022475"/>
    </source>
</evidence>
<feature type="region of interest" description="Disordered" evidence="11">
    <location>
        <begin position="1196"/>
        <end position="1247"/>
    </location>
</feature>
<dbReference type="FunFam" id="3.80.10.10:FF:001360">
    <property type="entry name" value="Uncharacterized protein"/>
    <property type="match status" value="1"/>
</dbReference>
<evidence type="ECO:0000256" key="5">
    <source>
        <dbReference type="ARBA" id="ARBA00022729"/>
    </source>
</evidence>
<dbReference type="PROSITE" id="PS50835">
    <property type="entry name" value="IG_LIKE"/>
    <property type="match status" value="2"/>
</dbReference>
<keyword evidence="3" id="KW-0433">Leucine-rich repeat</keyword>
<keyword evidence="2" id="KW-1003">Cell membrane</keyword>
<dbReference type="OrthoDB" id="676979at2759"/>
<protein>
    <submittedName>
        <fullName evidence="15">Slit homolog 2 protein-like</fullName>
    </submittedName>
</protein>
<dbReference type="PANTHER" id="PTHR24369:SF210">
    <property type="entry name" value="CHAOPTIN-RELATED"/>
    <property type="match status" value="1"/>
</dbReference>
<keyword evidence="4" id="KW-0812">Transmembrane</keyword>
<evidence type="ECO:0000256" key="7">
    <source>
        <dbReference type="ARBA" id="ARBA00022989"/>
    </source>
</evidence>
<dbReference type="InterPro" id="IPR003591">
    <property type="entry name" value="Leu-rich_rpt_typical-subtyp"/>
</dbReference>